<comment type="caution">
    <text evidence="1">The sequence shown here is derived from an EMBL/GenBank/DDBJ whole genome shotgun (WGS) entry which is preliminary data.</text>
</comment>
<evidence type="ECO:0000313" key="1">
    <source>
        <dbReference type="EMBL" id="KAI4824716.1"/>
    </source>
</evidence>
<sequence>MTANSRCSAAEPPGLDTQRREIESLLREWELRAGDSWYVVERRWYEQWKEFVETGDQNSSSFPGQIDNTELFEDLDSYHLKERLVENEDFMLVPAEAWHKLLAWYGMLEGQPPLERKVVDLPSTLKVEVYPVEIFLCLHSNMENVITAQFSRTDSIHSIQRAMCEAFSVPPGSECRLWMKSSDSTCERLRNVHVSVLDACLSSAMTVIMETRNADGTWPSSRPQIMRNSVEEQDSYRGQPGVCGLTNLGNTCFMNSALQCLSNTPPLTEYFLQSSYLEELNFTNPLGMKGEIAEAYADVIKQMWSGRHYSVVPRVFKTKVGHFASQFLGYQQHDSQELLSFLADGLHEDLNRVKNKEYIELRDAEGRPDQEVAEEAWRNHRRRNDSVIVDTFHGLFKSTLVCPECHKVSVTFDPFCYLSVPLPVSKERVMEVFFVSLDPYAKPAQHRVVVPKTGKVSDLCTALSEMTSVPPTQMVVADVFNHRFYKIYNTDESLSCILDRDDIFVYELSELEEHQEEHQEQHQEEQVLLALYLRERSHYRDYGSGSSSYGTSLFGHPLLLSVPRGCCSREELYTLFLQRLARYVRPPDPSEELEEEEEEELYKTQTNGISDEEEQDDGEKAGPSQTQTSEPNSGDAPANSQSDDTTTEPRPLVNHTQPPPAQDDSETNGPPDQSEPGCSSETNTPPHTEGEKPCEEESKTSDSSSEPPAQQPRETTEEEKEEDKQEEACSPSPPANEQPGKKKACCKRRKSLFTIQAVNSNGTTERGMGEGGSAVSFSSQPYVAIDWDPEMKKRFYNENEAEKYVKHGSMEVPQQQTTVQLQECIELFTTMETLEEENPWYCPVCKKHQLATKKLDLWFLPEVLIIHLKRFSYTKFTREKLDSIVDFPLRELDFSGCLLRKSQSNGEPPSRYDLIAVSNHYGGLRDGHYTSYARNKDNGQWYYFDDSKVTYAREDQIVTNAAYVLFYQRQDKIRKPTLPAPNTSPASSSQPANDITSCKDDDITPCKEDDAELGAAAASSSYVTMETD</sequence>
<dbReference type="Proteomes" id="UP001057452">
    <property type="component" value="Chromosome 7"/>
</dbReference>
<gene>
    <name evidence="1" type="ORF">KUCAC02_013211</name>
</gene>
<keyword evidence="2" id="KW-1185">Reference proteome</keyword>
<reference evidence="1" key="1">
    <citation type="submission" date="2022-05" db="EMBL/GenBank/DDBJ databases">
        <title>Chromosome-level genome of Chaenocephalus aceratus.</title>
        <authorList>
            <person name="Park H."/>
        </authorList>
    </citation>
    <scope>NUCLEOTIDE SEQUENCE</scope>
    <source>
        <strain evidence="1">KU_202001</strain>
    </source>
</reference>
<evidence type="ECO:0000313" key="2">
    <source>
        <dbReference type="Proteomes" id="UP001057452"/>
    </source>
</evidence>
<organism evidence="1 2">
    <name type="scientific">Chaenocephalus aceratus</name>
    <name type="common">Blackfin icefish</name>
    <name type="synonym">Chaenichthys aceratus</name>
    <dbReference type="NCBI Taxonomy" id="36190"/>
    <lineage>
        <taxon>Eukaryota</taxon>
        <taxon>Metazoa</taxon>
        <taxon>Chordata</taxon>
        <taxon>Craniata</taxon>
        <taxon>Vertebrata</taxon>
        <taxon>Euteleostomi</taxon>
        <taxon>Actinopterygii</taxon>
        <taxon>Neopterygii</taxon>
        <taxon>Teleostei</taxon>
        <taxon>Neoteleostei</taxon>
        <taxon>Acanthomorphata</taxon>
        <taxon>Eupercaria</taxon>
        <taxon>Perciformes</taxon>
        <taxon>Notothenioidei</taxon>
        <taxon>Channichthyidae</taxon>
        <taxon>Chaenocephalus</taxon>
    </lineage>
</organism>
<dbReference type="EMBL" id="CM043791">
    <property type="protein sequence ID" value="KAI4824716.1"/>
    <property type="molecule type" value="Genomic_DNA"/>
</dbReference>
<proteinExistence type="predicted"/>
<accession>A0ACB9XF33</accession>
<protein>
    <submittedName>
        <fullName evidence="1">Uncharacterized protein</fullName>
    </submittedName>
</protein>
<name>A0ACB9XF33_CHAAC</name>